<protein>
    <submittedName>
        <fullName evidence="1">Uncharacterized protein</fullName>
    </submittedName>
</protein>
<dbReference type="AlphaFoldDB" id="A0A4C2A7S9"/>
<keyword evidence="2" id="KW-1185">Reference proteome</keyword>
<gene>
    <name evidence="1" type="ORF">EVAR_64490_1</name>
</gene>
<evidence type="ECO:0000313" key="1">
    <source>
        <dbReference type="EMBL" id="GBP96158.1"/>
    </source>
</evidence>
<reference evidence="1 2" key="1">
    <citation type="journal article" date="2019" name="Commun. Biol.">
        <title>The bagworm genome reveals a unique fibroin gene that provides high tensile strength.</title>
        <authorList>
            <person name="Kono N."/>
            <person name="Nakamura H."/>
            <person name="Ohtoshi R."/>
            <person name="Tomita M."/>
            <person name="Numata K."/>
            <person name="Arakawa K."/>
        </authorList>
    </citation>
    <scope>NUCLEOTIDE SEQUENCE [LARGE SCALE GENOMIC DNA]</scope>
</reference>
<accession>A0A4C2A7S9</accession>
<dbReference type="EMBL" id="BGZK01002745">
    <property type="protein sequence ID" value="GBP96158.1"/>
    <property type="molecule type" value="Genomic_DNA"/>
</dbReference>
<name>A0A4C2A7S9_EUMVA</name>
<dbReference type="Proteomes" id="UP000299102">
    <property type="component" value="Unassembled WGS sequence"/>
</dbReference>
<sequence>MDNHNFKEVTSALPASRVETGISYREGIEGEGVRCWRRKWAAETLTHWTNTIVEAATSGLYSGRVAGRAGSFFAVAKLAKLQLYHENRIIYVFLRKNTQHFYTQTL</sequence>
<organism evidence="1 2">
    <name type="scientific">Eumeta variegata</name>
    <name type="common">Bagworm moth</name>
    <name type="synonym">Eumeta japonica</name>
    <dbReference type="NCBI Taxonomy" id="151549"/>
    <lineage>
        <taxon>Eukaryota</taxon>
        <taxon>Metazoa</taxon>
        <taxon>Ecdysozoa</taxon>
        <taxon>Arthropoda</taxon>
        <taxon>Hexapoda</taxon>
        <taxon>Insecta</taxon>
        <taxon>Pterygota</taxon>
        <taxon>Neoptera</taxon>
        <taxon>Endopterygota</taxon>
        <taxon>Lepidoptera</taxon>
        <taxon>Glossata</taxon>
        <taxon>Ditrysia</taxon>
        <taxon>Tineoidea</taxon>
        <taxon>Psychidae</taxon>
        <taxon>Oiketicinae</taxon>
        <taxon>Eumeta</taxon>
    </lineage>
</organism>
<evidence type="ECO:0000313" key="2">
    <source>
        <dbReference type="Proteomes" id="UP000299102"/>
    </source>
</evidence>
<proteinExistence type="predicted"/>
<comment type="caution">
    <text evidence="1">The sequence shown here is derived from an EMBL/GenBank/DDBJ whole genome shotgun (WGS) entry which is preliminary data.</text>
</comment>